<accession>A0ACC0TYN3</accession>
<sequence length="180" mass="19762">MMQLAGGRSPGAGLAYSGDLGGRASPGQHMQMPVPVCAATPGQDLSVRVSVFFFCFSLHQHRSVWQETGAFHAVTVHVCMPCQFQLAFLYQCMFFSISCDTRPANSHTRNLDDTQRFPVTSGMKCKHQAPHEEWRAHGSWLPPALWGKGPGMDGHSESSSACLGRGHGKTKRKQAKWKFG</sequence>
<dbReference type="EMBL" id="JAGFNK010000297">
    <property type="protein sequence ID" value="KAI9453604.1"/>
    <property type="molecule type" value="Genomic_DNA"/>
</dbReference>
<gene>
    <name evidence="1" type="ORF">F5148DRAFT_460829</name>
</gene>
<proteinExistence type="predicted"/>
<evidence type="ECO:0000313" key="2">
    <source>
        <dbReference type="Proteomes" id="UP001207468"/>
    </source>
</evidence>
<dbReference type="Proteomes" id="UP001207468">
    <property type="component" value="Unassembled WGS sequence"/>
</dbReference>
<protein>
    <submittedName>
        <fullName evidence="1">Uncharacterized protein</fullName>
    </submittedName>
</protein>
<organism evidence="1 2">
    <name type="scientific">Russula earlei</name>
    <dbReference type="NCBI Taxonomy" id="71964"/>
    <lineage>
        <taxon>Eukaryota</taxon>
        <taxon>Fungi</taxon>
        <taxon>Dikarya</taxon>
        <taxon>Basidiomycota</taxon>
        <taxon>Agaricomycotina</taxon>
        <taxon>Agaricomycetes</taxon>
        <taxon>Russulales</taxon>
        <taxon>Russulaceae</taxon>
        <taxon>Russula</taxon>
    </lineage>
</organism>
<evidence type="ECO:0000313" key="1">
    <source>
        <dbReference type="EMBL" id="KAI9453604.1"/>
    </source>
</evidence>
<keyword evidence="2" id="KW-1185">Reference proteome</keyword>
<reference evidence="1" key="1">
    <citation type="submission" date="2021-03" db="EMBL/GenBank/DDBJ databases">
        <title>Evolutionary priming and transition to the ectomycorrhizal habit in an iconic lineage of mushroom-forming fungi: is preadaptation a requirement?</title>
        <authorList>
            <consortium name="DOE Joint Genome Institute"/>
            <person name="Looney B.P."/>
            <person name="Miyauchi S."/>
            <person name="Morin E."/>
            <person name="Drula E."/>
            <person name="Courty P.E."/>
            <person name="Chicoki N."/>
            <person name="Fauchery L."/>
            <person name="Kohler A."/>
            <person name="Kuo A."/>
            <person name="LaButti K."/>
            <person name="Pangilinan J."/>
            <person name="Lipzen A."/>
            <person name="Riley R."/>
            <person name="Andreopoulos W."/>
            <person name="He G."/>
            <person name="Johnson J."/>
            <person name="Barry K.W."/>
            <person name="Grigoriev I.V."/>
            <person name="Nagy L."/>
            <person name="Hibbett D."/>
            <person name="Henrissat B."/>
            <person name="Matheny P.B."/>
            <person name="Labbe J."/>
            <person name="Martin A.F."/>
        </authorList>
    </citation>
    <scope>NUCLEOTIDE SEQUENCE</scope>
    <source>
        <strain evidence="1">BPL698</strain>
    </source>
</reference>
<comment type="caution">
    <text evidence="1">The sequence shown here is derived from an EMBL/GenBank/DDBJ whole genome shotgun (WGS) entry which is preliminary data.</text>
</comment>
<name>A0ACC0TYN3_9AGAM</name>